<dbReference type="GO" id="GO:0035861">
    <property type="term" value="C:site of double-strand break"/>
    <property type="evidence" value="ECO:0007669"/>
    <property type="project" value="TreeGrafter"/>
</dbReference>
<keyword evidence="1" id="KW-1133">Transmembrane helix</keyword>
<evidence type="ECO:0008006" key="4">
    <source>
        <dbReference type="Google" id="ProtNLM"/>
    </source>
</evidence>
<feature type="transmembrane region" description="Helical" evidence="1">
    <location>
        <begin position="230"/>
        <end position="246"/>
    </location>
</feature>
<dbReference type="HOGENOM" id="CLU_072822_0_0_1"/>
<name>V4C2K7_LOTGI</name>
<dbReference type="STRING" id="225164.V4C2K7"/>
<keyword evidence="1" id="KW-0812">Transmembrane</keyword>
<dbReference type="GeneID" id="20238356"/>
<accession>V4C2K7</accession>
<keyword evidence="1" id="KW-0472">Membrane</keyword>
<protein>
    <recommendedName>
        <fullName evidence="4">Cyclin N-terminal domain-containing protein</fullName>
    </recommendedName>
</protein>
<proteinExistence type="predicted"/>
<dbReference type="PANTHER" id="PTHR21615:SF2">
    <property type="entry name" value="CYCLIN N-TERMINAL DOMAIN-CONTAINING PROTEIN 1"/>
    <property type="match status" value="1"/>
</dbReference>
<sequence>MEDERSSLRCKYKGIFGSPEEPFFNDKNYGVAPDILKEWLIELNLRNKEVIENADLKQDYFYHSDAICFIFKTCENFKLQNNVKYHAAELFERFMLKHVQDLYEHLRTTEPKNKLLKWEEILARIQNQALLRLVSCCQISSKMVSHYKLRNMIALTAITGILIICLITLHLGYNEPSLNVKPYHAVSMKVMDVVYLKKREIYEELFLVITRHLTPTFPEMQSFYKVKTDQILLAISVLAAAVYIADRPSTDMVIQQLHMITKRTSDDILDFATVIVQSVMEGGGDMPNVK</sequence>
<dbReference type="Gene3D" id="1.10.472.10">
    <property type="entry name" value="Cyclin-like"/>
    <property type="match status" value="1"/>
</dbReference>
<feature type="transmembrane region" description="Helical" evidence="1">
    <location>
        <begin position="152"/>
        <end position="173"/>
    </location>
</feature>
<organism evidence="2 3">
    <name type="scientific">Lottia gigantea</name>
    <name type="common">Giant owl limpet</name>
    <dbReference type="NCBI Taxonomy" id="225164"/>
    <lineage>
        <taxon>Eukaryota</taxon>
        <taxon>Metazoa</taxon>
        <taxon>Spiralia</taxon>
        <taxon>Lophotrochozoa</taxon>
        <taxon>Mollusca</taxon>
        <taxon>Gastropoda</taxon>
        <taxon>Patellogastropoda</taxon>
        <taxon>Lottioidea</taxon>
        <taxon>Lottiidae</taxon>
        <taxon>Lottia</taxon>
    </lineage>
</organism>
<dbReference type="Proteomes" id="UP000030746">
    <property type="component" value="Unassembled WGS sequence"/>
</dbReference>
<dbReference type="GO" id="GO:0007131">
    <property type="term" value="P:reciprocal meiotic recombination"/>
    <property type="evidence" value="ECO:0007669"/>
    <property type="project" value="TreeGrafter"/>
</dbReference>
<dbReference type="OrthoDB" id="9983043at2759"/>
<evidence type="ECO:0000313" key="3">
    <source>
        <dbReference type="Proteomes" id="UP000030746"/>
    </source>
</evidence>
<gene>
    <name evidence="2" type="ORF">LOTGIDRAFT_160299</name>
</gene>
<evidence type="ECO:0000313" key="2">
    <source>
        <dbReference type="EMBL" id="ESO95754.1"/>
    </source>
</evidence>
<dbReference type="PANTHER" id="PTHR21615">
    <property type="entry name" value="CYCLIN N-TERMINAL DOMAIN-CONTAINING PROTEIN 1"/>
    <property type="match status" value="1"/>
</dbReference>
<dbReference type="EMBL" id="KB201611">
    <property type="protein sequence ID" value="ESO95754.1"/>
    <property type="molecule type" value="Genomic_DNA"/>
</dbReference>
<dbReference type="CTD" id="20238356"/>
<reference evidence="2 3" key="1">
    <citation type="journal article" date="2013" name="Nature">
        <title>Insights into bilaterian evolution from three spiralian genomes.</title>
        <authorList>
            <person name="Simakov O."/>
            <person name="Marletaz F."/>
            <person name="Cho S.J."/>
            <person name="Edsinger-Gonzales E."/>
            <person name="Havlak P."/>
            <person name="Hellsten U."/>
            <person name="Kuo D.H."/>
            <person name="Larsson T."/>
            <person name="Lv J."/>
            <person name="Arendt D."/>
            <person name="Savage R."/>
            <person name="Osoegawa K."/>
            <person name="de Jong P."/>
            <person name="Grimwood J."/>
            <person name="Chapman J.A."/>
            <person name="Shapiro H."/>
            <person name="Aerts A."/>
            <person name="Otillar R.P."/>
            <person name="Terry A.Y."/>
            <person name="Boore J.L."/>
            <person name="Grigoriev I.V."/>
            <person name="Lindberg D.R."/>
            <person name="Seaver E.C."/>
            <person name="Weisblat D.A."/>
            <person name="Putnam N.H."/>
            <person name="Rokhsar D.S."/>
        </authorList>
    </citation>
    <scope>NUCLEOTIDE SEQUENCE [LARGE SCALE GENOMIC DNA]</scope>
</reference>
<dbReference type="RefSeq" id="XP_009053602.1">
    <property type="nucleotide sequence ID" value="XM_009055354.1"/>
</dbReference>
<dbReference type="AlphaFoldDB" id="V4C2K7"/>
<evidence type="ECO:0000256" key="1">
    <source>
        <dbReference type="SAM" id="Phobius"/>
    </source>
</evidence>
<keyword evidence="3" id="KW-1185">Reference proteome</keyword>
<dbReference type="OMA" id="CFKETRI"/>
<dbReference type="KEGG" id="lgi:LOTGIDRAFT_160299"/>